<keyword evidence="4 7" id="KW-0812">Transmembrane</keyword>
<name>A0ABX2CSS9_9CYAN</name>
<dbReference type="RefSeq" id="WP_172186123.1">
    <property type="nucleotide sequence ID" value="NZ_CAWPPK010000057.1"/>
</dbReference>
<feature type="domain" description="EamA" evidence="8">
    <location>
        <begin position="152"/>
        <end position="283"/>
    </location>
</feature>
<evidence type="ECO:0000256" key="6">
    <source>
        <dbReference type="ARBA" id="ARBA00023136"/>
    </source>
</evidence>
<feature type="transmembrane region" description="Helical" evidence="7">
    <location>
        <begin position="151"/>
        <end position="169"/>
    </location>
</feature>
<evidence type="ECO:0000256" key="7">
    <source>
        <dbReference type="SAM" id="Phobius"/>
    </source>
</evidence>
<evidence type="ECO:0000256" key="3">
    <source>
        <dbReference type="ARBA" id="ARBA00022475"/>
    </source>
</evidence>
<dbReference type="PANTHER" id="PTHR42920:SF5">
    <property type="entry name" value="EAMA DOMAIN-CONTAINING PROTEIN"/>
    <property type="match status" value="1"/>
</dbReference>
<dbReference type="Proteomes" id="UP000702425">
    <property type="component" value="Unassembled WGS sequence"/>
</dbReference>
<comment type="caution">
    <text evidence="9">The sequence shown here is derived from an EMBL/GenBank/DDBJ whole genome shotgun (WGS) entry which is preliminary data.</text>
</comment>
<keyword evidence="3" id="KW-1003">Cell membrane</keyword>
<feature type="transmembrane region" description="Helical" evidence="7">
    <location>
        <begin position="212"/>
        <end position="234"/>
    </location>
</feature>
<evidence type="ECO:0000256" key="4">
    <source>
        <dbReference type="ARBA" id="ARBA00022692"/>
    </source>
</evidence>
<dbReference type="EMBL" id="SRRZ01000015">
    <property type="protein sequence ID" value="NQE33445.1"/>
    <property type="molecule type" value="Genomic_DNA"/>
</dbReference>
<dbReference type="InterPro" id="IPR000620">
    <property type="entry name" value="EamA_dom"/>
</dbReference>
<dbReference type="InterPro" id="IPR051258">
    <property type="entry name" value="Diverse_Substrate_Transporter"/>
</dbReference>
<feature type="transmembrane region" description="Helical" evidence="7">
    <location>
        <begin position="241"/>
        <end position="261"/>
    </location>
</feature>
<protein>
    <recommendedName>
        <fullName evidence="8">EamA domain-containing protein</fullName>
    </recommendedName>
</protein>
<feature type="transmembrane region" description="Helical" evidence="7">
    <location>
        <begin position="78"/>
        <end position="97"/>
    </location>
</feature>
<feature type="domain" description="EamA" evidence="8">
    <location>
        <begin position="19"/>
        <end position="143"/>
    </location>
</feature>
<keyword evidence="5 7" id="KW-1133">Transmembrane helix</keyword>
<feature type="transmembrane region" description="Helical" evidence="7">
    <location>
        <begin position="267"/>
        <end position="285"/>
    </location>
</feature>
<feature type="transmembrane region" description="Helical" evidence="7">
    <location>
        <begin position="129"/>
        <end position="145"/>
    </location>
</feature>
<feature type="transmembrane region" description="Helical" evidence="7">
    <location>
        <begin position="181"/>
        <end position="200"/>
    </location>
</feature>
<evidence type="ECO:0000256" key="5">
    <source>
        <dbReference type="ARBA" id="ARBA00022989"/>
    </source>
</evidence>
<keyword evidence="10" id="KW-1185">Reference proteome</keyword>
<feature type="transmembrane region" description="Helical" evidence="7">
    <location>
        <begin position="16"/>
        <end position="38"/>
    </location>
</feature>
<dbReference type="InterPro" id="IPR037185">
    <property type="entry name" value="EmrE-like"/>
</dbReference>
<evidence type="ECO:0000256" key="1">
    <source>
        <dbReference type="ARBA" id="ARBA00004651"/>
    </source>
</evidence>
<organism evidence="9 10">
    <name type="scientific">Microcoleus asticus IPMA8</name>
    <dbReference type="NCBI Taxonomy" id="2563858"/>
    <lineage>
        <taxon>Bacteria</taxon>
        <taxon>Bacillati</taxon>
        <taxon>Cyanobacteriota</taxon>
        <taxon>Cyanophyceae</taxon>
        <taxon>Oscillatoriophycideae</taxon>
        <taxon>Oscillatoriales</taxon>
        <taxon>Microcoleaceae</taxon>
        <taxon>Microcoleus</taxon>
        <taxon>Microcoleus asticus</taxon>
    </lineage>
</organism>
<evidence type="ECO:0000313" key="9">
    <source>
        <dbReference type="EMBL" id="NQE33445.1"/>
    </source>
</evidence>
<evidence type="ECO:0000256" key="2">
    <source>
        <dbReference type="ARBA" id="ARBA00007362"/>
    </source>
</evidence>
<sequence>MTTELNIGSQRSPSTLHAWGIAVLILVTLIWGTSYPVIKGALSSLSPSAIFATRYVIAALPFTPYLRFLNLSLLRDGVFLSLILFPASVLQTLALETTSADRAAFIASFNVILVPLLGQLLGRQVFPKTFLAAGIAIFGIGVMCWESEQIAIGDLLILGNAFLYSIYTLKLESTTLRHPILPLAAIQLWVITIFSLIWAAPDLVTQQEAISANFGIILYIGLFDTAATIVLQVLAQRWVNAYQTALIYTLDPIFAAIFSFLLLGEKLGIRGVIGASLVVVAMVFGQSKSQDAEHNGEIQVNESIVAALSDSDTEPINAPVSLQSNLVELELDL</sequence>
<feature type="transmembrane region" description="Helical" evidence="7">
    <location>
        <begin position="103"/>
        <end position="122"/>
    </location>
</feature>
<proteinExistence type="inferred from homology"/>
<dbReference type="Pfam" id="PF00892">
    <property type="entry name" value="EamA"/>
    <property type="match status" value="2"/>
</dbReference>
<dbReference type="SUPFAM" id="SSF103481">
    <property type="entry name" value="Multidrug resistance efflux transporter EmrE"/>
    <property type="match status" value="1"/>
</dbReference>
<gene>
    <name evidence="9" type="ORF">E5S67_01164</name>
</gene>
<keyword evidence="6 7" id="KW-0472">Membrane</keyword>
<reference evidence="9 10" key="1">
    <citation type="journal article" date="2020" name="Sci. Rep.">
        <title>A novel cyanobacterial geosmin producer, revising GeoA distribution and dispersion patterns in Bacteria.</title>
        <authorList>
            <person name="Churro C."/>
            <person name="Semedo-Aguiar A.P."/>
            <person name="Silva A.D."/>
            <person name="Pereira-Leal J.B."/>
            <person name="Leite R.B."/>
        </authorList>
    </citation>
    <scope>NUCLEOTIDE SEQUENCE [LARGE SCALE GENOMIC DNA]</scope>
    <source>
        <strain evidence="9 10">IPMA8</strain>
    </source>
</reference>
<comment type="subcellular location">
    <subcellularLocation>
        <location evidence="1">Cell membrane</location>
        <topology evidence="1">Multi-pass membrane protein</topology>
    </subcellularLocation>
</comment>
<feature type="transmembrane region" description="Helical" evidence="7">
    <location>
        <begin position="44"/>
        <end position="66"/>
    </location>
</feature>
<accession>A0ABX2CSS9</accession>
<evidence type="ECO:0000259" key="8">
    <source>
        <dbReference type="Pfam" id="PF00892"/>
    </source>
</evidence>
<comment type="similarity">
    <text evidence="2">Belongs to the EamA transporter family.</text>
</comment>
<evidence type="ECO:0000313" key="10">
    <source>
        <dbReference type="Proteomes" id="UP000702425"/>
    </source>
</evidence>
<dbReference type="PANTHER" id="PTHR42920">
    <property type="entry name" value="OS03G0707200 PROTEIN-RELATED"/>
    <property type="match status" value="1"/>
</dbReference>